<keyword evidence="10" id="KW-0969">Cilium</keyword>
<keyword evidence="6" id="KW-0975">Bacterial flagellum</keyword>
<evidence type="ECO:0000259" key="8">
    <source>
        <dbReference type="Pfam" id="PF06429"/>
    </source>
</evidence>
<gene>
    <name evidence="10" type="primary">flgK</name>
    <name evidence="10" type="ORF">EP867_06200</name>
</gene>
<dbReference type="InterPro" id="IPR053927">
    <property type="entry name" value="FlgK_helical"/>
</dbReference>
<evidence type="ECO:0000313" key="11">
    <source>
        <dbReference type="Proteomes" id="UP000287168"/>
    </source>
</evidence>
<sequence>MGISSAFSIAASGLRATSIQSDLVARNISNAQTEGYSRKSAELTTRNGAVLVAGVSREVDPLLDRLDRSNRAEQARASTIAGALSTYTDYLGQPEDQTSPVNALNRLYTSMLTLASSPGAAAAQLAAVEAAQALSGQINDLAVTLSELGREVDLNIRYDVASVNDNLTRLGQINARLGQIGGEGLEGADLKDEAARLIDGLSDFMDVQVTSFADGSVNLYTTGGTELLTQRRVTHISYDPTAGKLFAGNAEITPGAPGVRGFSAGSLAGLFELQGKIIPQLSQELDGFATLLVDRFRAIDDSLAPGEPGLFVDSAGEGRGAGGLAQRLTINPRVSPAKGGDPALLTSGLGSEPGLSQGDPALIFAMISAIDERVAGNTAFGERQSLSDYATSMVSGQQQRRVSAEAVAGQAAISGATISASRRNLQGVNLDDELQSLLVLEQSFAANSRVLSSLQSMMDDLFNAI</sequence>
<dbReference type="Proteomes" id="UP000287168">
    <property type="component" value="Unassembled WGS sequence"/>
</dbReference>
<keyword evidence="10" id="KW-0282">Flagellum</keyword>
<comment type="caution">
    <text evidence="10">The sequence shown here is derived from an EMBL/GenBank/DDBJ whole genome shotgun (WGS) entry which is preliminary data.</text>
</comment>
<evidence type="ECO:0000256" key="5">
    <source>
        <dbReference type="ARBA" id="ARBA00022525"/>
    </source>
</evidence>
<evidence type="ECO:0000259" key="9">
    <source>
        <dbReference type="Pfam" id="PF22638"/>
    </source>
</evidence>
<dbReference type="EMBL" id="SBLC01000006">
    <property type="protein sequence ID" value="RWY43068.1"/>
    <property type="molecule type" value="Genomic_DNA"/>
</dbReference>
<dbReference type="InterPro" id="IPR010930">
    <property type="entry name" value="Flg_bb/hook_C_dom"/>
</dbReference>
<dbReference type="GO" id="GO:0005198">
    <property type="term" value="F:structural molecule activity"/>
    <property type="evidence" value="ECO:0007669"/>
    <property type="project" value="InterPro"/>
</dbReference>
<dbReference type="InterPro" id="IPR002371">
    <property type="entry name" value="FlgK"/>
</dbReference>
<dbReference type="PANTHER" id="PTHR30033">
    <property type="entry name" value="FLAGELLAR HOOK-ASSOCIATED PROTEIN 1"/>
    <property type="match status" value="1"/>
</dbReference>
<name>A0A3S3UZS9_9RHOB</name>
<dbReference type="Pfam" id="PF22638">
    <property type="entry name" value="FlgK_D1"/>
    <property type="match status" value="1"/>
</dbReference>
<reference evidence="10 11" key="1">
    <citation type="journal article" date="2015" name="Int. J. Syst. Evol. Microbiol.">
        <title>Gemmobacter intermedius sp. nov., isolated from a white stork (Ciconia ciconia).</title>
        <authorList>
            <person name="Kampfer P."/>
            <person name="Jerzak L."/>
            <person name="Wilharm G."/>
            <person name="Golke J."/>
            <person name="Busse H.J."/>
            <person name="Glaeser S.P."/>
        </authorList>
    </citation>
    <scope>NUCLEOTIDE SEQUENCE [LARGE SCALE GENOMIC DNA]</scope>
    <source>
        <strain evidence="10 11">119/4</strain>
    </source>
</reference>
<dbReference type="OrthoDB" id="7181295at2"/>
<dbReference type="RefSeq" id="WP_128487331.1">
    <property type="nucleotide sequence ID" value="NZ_JBHLXB010000088.1"/>
</dbReference>
<dbReference type="GO" id="GO:0005576">
    <property type="term" value="C:extracellular region"/>
    <property type="evidence" value="ECO:0007669"/>
    <property type="project" value="UniProtKB-SubCell"/>
</dbReference>
<dbReference type="GO" id="GO:0009424">
    <property type="term" value="C:bacterial-type flagellum hook"/>
    <property type="evidence" value="ECO:0007669"/>
    <property type="project" value="InterPro"/>
</dbReference>
<organism evidence="10 11">
    <name type="scientific">Falsigemmobacter intermedius</name>
    <dbReference type="NCBI Taxonomy" id="1553448"/>
    <lineage>
        <taxon>Bacteria</taxon>
        <taxon>Pseudomonadati</taxon>
        <taxon>Pseudomonadota</taxon>
        <taxon>Alphaproteobacteria</taxon>
        <taxon>Rhodobacterales</taxon>
        <taxon>Paracoccaceae</taxon>
        <taxon>Falsigemmobacter</taxon>
    </lineage>
</organism>
<dbReference type="NCBIfam" id="TIGR02492">
    <property type="entry name" value="flgK_ends"/>
    <property type="match status" value="1"/>
</dbReference>
<protein>
    <recommendedName>
        <fullName evidence="4">Flagellar hook-associated protein 1</fullName>
    </recommendedName>
</protein>
<evidence type="ECO:0000313" key="10">
    <source>
        <dbReference type="EMBL" id="RWY43068.1"/>
    </source>
</evidence>
<dbReference type="Pfam" id="PF06429">
    <property type="entry name" value="Flg_bbr_C"/>
    <property type="match status" value="1"/>
</dbReference>
<evidence type="ECO:0000256" key="7">
    <source>
        <dbReference type="SAM" id="MobiDB-lite"/>
    </source>
</evidence>
<feature type="domain" description="Flagellar basal-body/hook protein C-terminal" evidence="8">
    <location>
        <begin position="427"/>
        <end position="461"/>
    </location>
</feature>
<feature type="domain" description="Flagellar hook-associated protein FlgK helical" evidence="9">
    <location>
        <begin position="97"/>
        <end position="298"/>
    </location>
</feature>
<evidence type="ECO:0000256" key="2">
    <source>
        <dbReference type="ARBA" id="ARBA00004613"/>
    </source>
</evidence>
<evidence type="ECO:0000256" key="3">
    <source>
        <dbReference type="ARBA" id="ARBA00009677"/>
    </source>
</evidence>
<keyword evidence="5" id="KW-0964">Secreted</keyword>
<dbReference type="AlphaFoldDB" id="A0A3S3UZS9"/>
<keyword evidence="11" id="KW-1185">Reference proteome</keyword>
<keyword evidence="10" id="KW-0966">Cell projection</keyword>
<evidence type="ECO:0000256" key="6">
    <source>
        <dbReference type="ARBA" id="ARBA00023143"/>
    </source>
</evidence>
<dbReference type="GO" id="GO:0044780">
    <property type="term" value="P:bacterial-type flagellum assembly"/>
    <property type="evidence" value="ECO:0007669"/>
    <property type="project" value="InterPro"/>
</dbReference>
<feature type="region of interest" description="Disordered" evidence="7">
    <location>
        <begin position="332"/>
        <end position="351"/>
    </location>
</feature>
<comment type="similarity">
    <text evidence="3">Belongs to the flagella basal body rod proteins family.</text>
</comment>
<proteinExistence type="inferred from homology"/>
<dbReference type="PANTHER" id="PTHR30033:SF1">
    <property type="entry name" value="FLAGELLAR HOOK-ASSOCIATED PROTEIN 1"/>
    <property type="match status" value="1"/>
</dbReference>
<comment type="subcellular location">
    <subcellularLocation>
        <location evidence="1">Bacterial flagellum</location>
    </subcellularLocation>
    <subcellularLocation>
        <location evidence="2">Secreted</location>
    </subcellularLocation>
</comment>
<accession>A0A3S3UZS9</accession>
<evidence type="ECO:0000256" key="1">
    <source>
        <dbReference type="ARBA" id="ARBA00004365"/>
    </source>
</evidence>
<evidence type="ECO:0000256" key="4">
    <source>
        <dbReference type="ARBA" id="ARBA00016244"/>
    </source>
</evidence>